<keyword evidence="3" id="KW-1185">Reference proteome</keyword>
<dbReference type="InterPro" id="IPR036322">
    <property type="entry name" value="WD40_repeat_dom_sf"/>
</dbReference>
<accession>A0A6C2UB19</accession>
<evidence type="ECO:0008006" key="4">
    <source>
        <dbReference type="Google" id="ProtNLM"/>
    </source>
</evidence>
<dbReference type="SUPFAM" id="SSF63829">
    <property type="entry name" value="Calcium-dependent phosphotriesterase"/>
    <property type="match status" value="1"/>
</dbReference>
<dbReference type="InterPro" id="IPR013211">
    <property type="entry name" value="LVIVD"/>
</dbReference>
<dbReference type="PANTHER" id="PTHR47197">
    <property type="entry name" value="PROTEIN NIRF"/>
    <property type="match status" value="1"/>
</dbReference>
<gene>
    <name evidence="2" type="ORF">PDESU_05876</name>
</gene>
<proteinExistence type="predicted"/>
<dbReference type="EMBL" id="CAAHFG010000004">
    <property type="protein sequence ID" value="VGO17280.1"/>
    <property type="molecule type" value="Genomic_DNA"/>
</dbReference>
<dbReference type="InterPro" id="IPR015943">
    <property type="entry name" value="WD40/YVTN_repeat-like_dom_sf"/>
</dbReference>
<evidence type="ECO:0000313" key="2">
    <source>
        <dbReference type="EMBL" id="VGO17280.1"/>
    </source>
</evidence>
<feature type="signal peptide" evidence="1">
    <location>
        <begin position="1"/>
        <end position="26"/>
    </location>
</feature>
<evidence type="ECO:0000313" key="3">
    <source>
        <dbReference type="Proteomes" id="UP000366872"/>
    </source>
</evidence>
<name>A0A6C2UB19_PONDE</name>
<dbReference type="AlphaFoldDB" id="A0A6C2UB19"/>
<dbReference type="SUPFAM" id="SSF50978">
    <property type="entry name" value="WD40 repeat-like"/>
    <property type="match status" value="1"/>
</dbReference>
<sequence>MKKGQWLLVGLYAAATALGNIGGFCAAVDADGTNAYVGAGQILLHVDVSDAAAPRLVSTRALPGLIEDILVDGATLYAACGEAGVHKVELPGMELSATYDSPGHAYGLARGGSSLYLADGVSGLQELDAATLASTGGFLTNGPAMDVVVEDSAVYLLDHFNGVIALDASLAVTGGYDLVAFGNRMASDGSTLYVVDGLGNLTQVDRATMSATTNAPAIPTFGIAAGMAIEGDRLYVAEGFGGLSIYDTTTEILLGTFTGVARSRSTAIANGLAYVAAGNQGVRIFDLSDFSLVASVPASNALDVAVAGTTLLVADPLVGLELFDLSSPAVPVHLGTYTPSSPGAVRCVGATDSFAYVAEGYTVRKLDISTPATPVVVDSFVSANHVFDLDVCGTNLILGTGAVHSVAVDGTQGLLDWNLVDLSDPLTPVSVTNLTPLVRALRLTLSSNVVYASADDGGTAVLALPPIANDSDGDGLEDSFEQMIIDFDPGDGFVDFDSVDPDDDFDGDGLSNLHEQLAGTSPVDPDSIFAICGLDGEATGYAVSWYSSAGHTYSVHKSTNLVEGFQVLKSGIPATEPINTYLDPHSNECAMYMIIID</sequence>
<dbReference type="PANTHER" id="PTHR47197:SF3">
    <property type="entry name" value="DIHYDRO-HEME D1 DEHYDROGENASE"/>
    <property type="match status" value="1"/>
</dbReference>
<reference evidence="2 3" key="1">
    <citation type="submission" date="2019-04" db="EMBL/GenBank/DDBJ databases">
        <authorList>
            <person name="Van Vliet M D."/>
        </authorList>
    </citation>
    <scope>NUCLEOTIDE SEQUENCE [LARGE SCALE GENOMIC DNA]</scope>
    <source>
        <strain evidence="2 3">F1</strain>
    </source>
</reference>
<feature type="chain" id="PRO_5025387265" description="LVIVD repeat protein" evidence="1">
    <location>
        <begin position="27"/>
        <end position="597"/>
    </location>
</feature>
<organism evidence="2 3">
    <name type="scientific">Pontiella desulfatans</name>
    <dbReference type="NCBI Taxonomy" id="2750659"/>
    <lineage>
        <taxon>Bacteria</taxon>
        <taxon>Pseudomonadati</taxon>
        <taxon>Kiritimatiellota</taxon>
        <taxon>Kiritimatiellia</taxon>
        <taxon>Kiritimatiellales</taxon>
        <taxon>Pontiellaceae</taxon>
        <taxon>Pontiella</taxon>
    </lineage>
</organism>
<dbReference type="RefSeq" id="WP_136082764.1">
    <property type="nucleotide sequence ID" value="NZ_CAAHFG010000004.1"/>
</dbReference>
<dbReference type="InterPro" id="IPR051200">
    <property type="entry name" value="Host-pathogen_enzymatic-act"/>
</dbReference>
<dbReference type="Gene3D" id="2.130.10.10">
    <property type="entry name" value="YVTN repeat-like/Quinoprotein amine dehydrogenase"/>
    <property type="match status" value="1"/>
</dbReference>
<dbReference type="Pfam" id="PF08309">
    <property type="entry name" value="LVIVD"/>
    <property type="match status" value="3"/>
</dbReference>
<keyword evidence="1" id="KW-0732">Signal</keyword>
<protein>
    <recommendedName>
        <fullName evidence="4">LVIVD repeat protein</fullName>
    </recommendedName>
</protein>
<evidence type="ECO:0000256" key="1">
    <source>
        <dbReference type="SAM" id="SignalP"/>
    </source>
</evidence>
<dbReference type="Proteomes" id="UP000366872">
    <property type="component" value="Unassembled WGS sequence"/>
</dbReference>